<dbReference type="GO" id="GO:0003964">
    <property type="term" value="F:RNA-directed DNA polymerase activity"/>
    <property type="evidence" value="ECO:0007669"/>
    <property type="project" value="UniProtKB-KW"/>
</dbReference>
<keyword evidence="5" id="KW-1185">Reference proteome</keyword>
<protein>
    <submittedName>
        <fullName evidence="4">Reverse transcriptase</fullName>
    </submittedName>
</protein>
<dbReference type="InterPro" id="IPR025558">
    <property type="entry name" value="DUF4283"/>
</dbReference>
<accession>A0A5B6X0X4</accession>
<evidence type="ECO:0000256" key="1">
    <source>
        <dbReference type="PROSITE-ProRule" id="PRU00047"/>
    </source>
</evidence>
<name>A0A5B6X0X4_9ROSI</name>
<dbReference type="InterPro" id="IPR001878">
    <property type="entry name" value="Znf_CCHC"/>
</dbReference>
<feature type="region of interest" description="Disordered" evidence="2">
    <location>
        <begin position="1"/>
        <end position="35"/>
    </location>
</feature>
<dbReference type="PANTHER" id="PTHR33710:SF77">
    <property type="entry name" value="DNASE I-LIKE SUPERFAMILY PROTEIN"/>
    <property type="match status" value="1"/>
</dbReference>
<feature type="compositionally biased region" description="Polar residues" evidence="2">
    <location>
        <begin position="1"/>
        <end position="12"/>
    </location>
</feature>
<evidence type="ECO:0000313" key="4">
    <source>
        <dbReference type="EMBL" id="KAA3486517.1"/>
    </source>
</evidence>
<dbReference type="Proteomes" id="UP000325315">
    <property type="component" value="Unassembled WGS sequence"/>
</dbReference>
<keyword evidence="1" id="KW-0862">Zinc</keyword>
<keyword evidence="4" id="KW-0548">Nucleotidyltransferase</keyword>
<keyword evidence="1" id="KW-0479">Metal-binding</keyword>
<dbReference type="GO" id="GO:0008270">
    <property type="term" value="F:zinc ion binding"/>
    <property type="evidence" value="ECO:0007669"/>
    <property type="project" value="UniProtKB-KW"/>
</dbReference>
<dbReference type="GO" id="GO:0003676">
    <property type="term" value="F:nucleic acid binding"/>
    <property type="evidence" value="ECO:0007669"/>
    <property type="project" value="InterPro"/>
</dbReference>
<dbReference type="InterPro" id="IPR000477">
    <property type="entry name" value="RT_dom"/>
</dbReference>
<organism evidence="4 5">
    <name type="scientific">Gossypium australe</name>
    <dbReference type="NCBI Taxonomy" id="47621"/>
    <lineage>
        <taxon>Eukaryota</taxon>
        <taxon>Viridiplantae</taxon>
        <taxon>Streptophyta</taxon>
        <taxon>Embryophyta</taxon>
        <taxon>Tracheophyta</taxon>
        <taxon>Spermatophyta</taxon>
        <taxon>Magnoliopsida</taxon>
        <taxon>eudicotyledons</taxon>
        <taxon>Gunneridae</taxon>
        <taxon>Pentapetalae</taxon>
        <taxon>rosids</taxon>
        <taxon>malvids</taxon>
        <taxon>Malvales</taxon>
        <taxon>Malvaceae</taxon>
        <taxon>Malvoideae</taxon>
        <taxon>Gossypium</taxon>
    </lineage>
</organism>
<dbReference type="CDD" id="cd01650">
    <property type="entry name" value="RT_nLTR_like"/>
    <property type="match status" value="1"/>
</dbReference>
<keyword evidence="1" id="KW-0863">Zinc-finger</keyword>
<reference evidence="4" key="1">
    <citation type="submission" date="2019-08" db="EMBL/GenBank/DDBJ databases">
        <authorList>
            <person name="Liu F."/>
        </authorList>
    </citation>
    <scope>NUCLEOTIDE SEQUENCE [LARGE SCALE GENOMIC DNA]</scope>
    <source>
        <strain evidence="4">PA1801</strain>
        <tissue evidence="4">Leaf</tissue>
    </source>
</reference>
<dbReference type="Pfam" id="PF14111">
    <property type="entry name" value="DUF4283"/>
    <property type="match status" value="1"/>
</dbReference>
<evidence type="ECO:0000259" key="3">
    <source>
        <dbReference type="PROSITE" id="PS50158"/>
    </source>
</evidence>
<keyword evidence="4" id="KW-0808">Transferase</keyword>
<dbReference type="InterPro" id="IPR036691">
    <property type="entry name" value="Endo/exonu/phosph_ase_sf"/>
</dbReference>
<dbReference type="SUPFAM" id="SSF56219">
    <property type="entry name" value="DNase I-like"/>
    <property type="match status" value="1"/>
</dbReference>
<dbReference type="OrthoDB" id="1096772at2759"/>
<proteinExistence type="predicted"/>
<gene>
    <name evidence="4" type="ORF">EPI10_030419</name>
</gene>
<dbReference type="AlphaFoldDB" id="A0A5B6X0X4"/>
<evidence type="ECO:0000313" key="5">
    <source>
        <dbReference type="Proteomes" id="UP000325315"/>
    </source>
</evidence>
<comment type="caution">
    <text evidence="4">The sequence shown here is derived from an EMBL/GenBank/DDBJ whole genome shotgun (WGS) entry which is preliminary data.</text>
</comment>
<feature type="domain" description="CCHC-type" evidence="3">
    <location>
        <begin position="195"/>
        <end position="208"/>
    </location>
</feature>
<evidence type="ECO:0000256" key="2">
    <source>
        <dbReference type="SAM" id="MobiDB-lite"/>
    </source>
</evidence>
<keyword evidence="4" id="KW-0695">RNA-directed DNA polymerase</keyword>
<dbReference type="PROSITE" id="PS50158">
    <property type="entry name" value="ZF_CCHC"/>
    <property type="match status" value="1"/>
</dbReference>
<dbReference type="Gene3D" id="3.60.10.10">
    <property type="entry name" value="Endonuclease/exonuclease/phosphatase"/>
    <property type="match status" value="1"/>
</dbReference>
<dbReference type="Pfam" id="PF00078">
    <property type="entry name" value="RVT_1"/>
    <property type="match status" value="1"/>
</dbReference>
<sequence length="890" mass="100339">MLSTSLAESANGNGDDISIPDDSNTKKVRFKDSDMSPDDVMVVDPLPEPSLSWKDMLVGKETLDLNNTHEGQYSVDSFALTKQDVKKYCIDGVPSIDFSKRVYQLLEKEMSTSVVLRMLGRNLGIMTLQNRLYGIWKPSQPFQLMDIENGYYLAKFQNIVDYDKILSQGPWPLMSKIFINANPQRIEYENLPVVCFNCGCYGHTKESCSVVTQNSSVNEKGESSGHDSGPTVAVEKEAFGPWMLVERKSRRDNLEGSKKVEIIKEPQFDLKNKGKAPLIVSQFKTLTTRKFFLNGLKKDLSGMSVESSFKGQARVHQSTISLAHQATSQPSMGSDQQVSKVVVNLSPSTNKDQAASNICGGLQQEAQNLNIVAAGSSKATSSSRVSKGQNSKGSGSKGCASNKFLRAFREYDNQYKPDIVSLLEPRISGNKADKIIAKLGWDKSHRVESVGFSGGIWIGWKDSIDLKVVGNHPQFILTRICSISISKSIYVAFVYESLDKMKRKVLWNDLSRSIPIGDDPWMAIGDFNAILFSDNKKCGHIKGCRCHFFGDFMDKAQLHDLGFQSPFLTWHHGNLSERLGRAVGNDLWMELFPNCSVSHLPRIKSDRRPLLFNLFHEDRLVSNRPFRFLAGWLHHQNFFNFVKENWSFDGNMTSAITGFTDKLKNWNKCVYGHIFQRKRRTVQRKNLNKITALRDNDGDWIFYPEALKTEAVRFFQKLYGENSGSLGTLPPSAFASLNTEDADFLGGNAVFFQNQWDNIGDAICEWVKKIFEGGIIDLEFNNTLIVLIPKAQNLENFSQFQPISLCSALYKLVMKVIANRFKSIFPKIIGQEQAGFIAGRSIIDNIIIAQEVLHSMRSKKRLQWMAVKIDLEKAYDRVRWDFVEASLNAA</sequence>
<dbReference type="PANTHER" id="PTHR33710">
    <property type="entry name" value="BNAC02G09200D PROTEIN"/>
    <property type="match status" value="1"/>
</dbReference>
<dbReference type="EMBL" id="SMMG02000001">
    <property type="protein sequence ID" value="KAA3486517.1"/>
    <property type="molecule type" value="Genomic_DNA"/>
</dbReference>